<evidence type="ECO:0000313" key="8">
    <source>
        <dbReference type="EMBL" id="RVW56338.1"/>
    </source>
</evidence>
<reference evidence="8 9" key="1">
    <citation type="journal article" date="2018" name="PLoS Genet.">
        <title>Population sequencing reveals clonal diversity and ancestral inbreeding in the grapevine cultivar Chardonnay.</title>
        <authorList>
            <person name="Roach M.J."/>
            <person name="Johnson D.L."/>
            <person name="Bohlmann J."/>
            <person name="van Vuuren H.J."/>
            <person name="Jones S.J."/>
            <person name="Pretorius I.S."/>
            <person name="Schmidt S.A."/>
            <person name="Borneman A.R."/>
        </authorList>
    </citation>
    <scope>NUCLEOTIDE SEQUENCE [LARGE SCALE GENOMIC DNA]</scope>
    <source>
        <strain evidence="9">cv. Chardonnay</strain>
        <tissue evidence="8">Leaf</tissue>
    </source>
</reference>
<comment type="subcellular location">
    <subcellularLocation>
        <location evidence="1 7">Secreted</location>
    </subcellularLocation>
</comment>
<evidence type="ECO:0000256" key="7">
    <source>
        <dbReference type="RuleBase" id="RU367102"/>
    </source>
</evidence>
<dbReference type="Proteomes" id="UP000288805">
    <property type="component" value="Unassembled WGS sequence"/>
</dbReference>
<evidence type="ECO:0000256" key="3">
    <source>
        <dbReference type="ARBA" id="ARBA00022473"/>
    </source>
</evidence>
<keyword evidence="3 7" id="KW-0217">Developmental protein</keyword>
<feature type="signal peptide" evidence="7">
    <location>
        <begin position="1"/>
        <end position="31"/>
    </location>
</feature>
<sequence length="133" mass="15235">MSCVQNWVCCHRNRQLIISLLILLASNFTQERFMAEGRLVSKLVGLVAQTYKGREEMVVMRNQIGSRPPRCQRRCSSCGHCEAVQVPIVPQLHSHRTSHFYAAPTVEYSRGDYISNYKPMTWKCKCGNAIFNP</sequence>
<dbReference type="PANTHER" id="PTHR33109">
    <property type="entry name" value="EPIDERMAL PATTERNING FACTOR-LIKE PROTEIN 4"/>
    <property type="match status" value="1"/>
</dbReference>
<evidence type="ECO:0000256" key="6">
    <source>
        <dbReference type="ARBA" id="ARBA00023157"/>
    </source>
</evidence>
<keyword evidence="5 7" id="KW-0732">Signal</keyword>
<name>A0A438F8S8_VITVI</name>
<organism evidence="8 9">
    <name type="scientific">Vitis vinifera</name>
    <name type="common">Grape</name>
    <dbReference type="NCBI Taxonomy" id="29760"/>
    <lineage>
        <taxon>Eukaryota</taxon>
        <taxon>Viridiplantae</taxon>
        <taxon>Streptophyta</taxon>
        <taxon>Embryophyta</taxon>
        <taxon>Tracheophyta</taxon>
        <taxon>Spermatophyta</taxon>
        <taxon>Magnoliopsida</taxon>
        <taxon>eudicotyledons</taxon>
        <taxon>Gunneridae</taxon>
        <taxon>Pentapetalae</taxon>
        <taxon>rosids</taxon>
        <taxon>Vitales</taxon>
        <taxon>Vitaceae</taxon>
        <taxon>Viteae</taxon>
        <taxon>Vitis</taxon>
    </lineage>
</organism>
<evidence type="ECO:0000256" key="5">
    <source>
        <dbReference type="ARBA" id="ARBA00022729"/>
    </source>
</evidence>
<dbReference type="GO" id="GO:0010052">
    <property type="term" value="P:guard cell differentiation"/>
    <property type="evidence" value="ECO:0007669"/>
    <property type="project" value="UniProtKB-UniRule"/>
</dbReference>
<keyword evidence="4 7" id="KW-0964">Secreted</keyword>
<evidence type="ECO:0000256" key="1">
    <source>
        <dbReference type="ARBA" id="ARBA00004613"/>
    </source>
</evidence>
<proteinExistence type="inferred from homology"/>
<comment type="caution">
    <text evidence="8">The sequence shown here is derived from an EMBL/GenBank/DDBJ whole genome shotgun (WGS) entry which is preliminary data.</text>
</comment>
<dbReference type="AlphaFoldDB" id="A0A438F8S8"/>
<keyword evidence="6" id="KW-1015">Disulfide bond</keyword>
<evidence type="ECO:0000256" key="2">
    <source>
        <dbReference type="ARBA" id="ARBA00008127"/>
    </source>
</evidence>
<dbReference type="PANTHER" id="PTHR33109:SF95">
    <property type="entry name" value="EPIDERMAL PATTERNING FACTOR-LIKE PROTEIN"/>
    <property type="match status" value="1"/>
</dbReference>
<evidence type="ECO:0000256" key="4">
    <source>
        <dbReference type="ARBA" id="ARBA00022525"/>
    </source>
</evidence>
<protein>
    <recommendedName>
        <fullName evidence="7">Epidermal patterning factor-like protein</fullName>
    </recommendedName>
</protein>
<dbReference type="InterPro" id="IPR039455">
    <property type="entry name" value="EPFL"/>
</dbReference>
<dbReference type="EMBL" id="QGNW01001084">
    <property type="protein sequence ID" value="RVW56338.1"/>
    <property type="molecule type" value="Genomic_DNA"/>
</dbReference>
<gene>
    <name evidence="8" type="primary">EPFL2_1</name>
    <name evidence="8" type="ORF">CK203_101537</name>
</gene>
<dbReference type="GO" id="GO:0005576">
    <property type="term" value="C:extracellular region"/>
    <property type="evidence" value="ECO:0007669"/>
    <property type="project" value="UniProtKB-SubCell"/>
</dbReference>
<accession>A0A438F8S8</accession>
<comment type="similarity">
    <text evidence="2 7">Belongs to the plant cysteine rich small secretory peptide family. Epidermal patterning factor subfamily.</text>
</comment>
<evidence type="ECO:0000313" key="9">
    <source>
        <dbReference type="Proteomes" id="UP000288805"/>
    </source>
</evidence>
<dbReference type="Pfam" id="PF17181">
    <property type="entry name" value="EPF"/>
    <property type="match status" value="1"/>
</dbReference>
<comment type="function">
    <text evidence="7">Controls stomatal patterning.</text>
</comment>
<feature type="chain" id="PRO_5027143396" description="Epidermal patterning factor-like protein" evidence="7">
    <location>
        <begin position="32"/>
        <end position="133"/>
    </location>
</feature>